<accession>A0A1H3GQZ5</accession>
<protein>
    <submittedName>
        <fullName evidence="2">DNA-binding transcriptional activator of the SARP family</fullName>
    </submittedName>
</protein>
<dbReference type="Gene3D" id="1.25.40.10">
    <property type="entry name" value="Tetratricopeptide repeat domain"/>
    <property type="match status" value="1"/>
</dbReference>
<evidence type="ECO:0000259" key="1">
    <source>
        <dbReference type="PROSITE" id="PS50887"/>
    </source>
</evidence>
<organism evidence="2 3">
    <name type="scientific">Lachnobacterium bovis DSM 14045</name>
    <dbReference type="NCBI Taxonomy" id="1122142"/>
    <lineage>
        <taxon>Bacteria</taxon>
        <taxon>Bacillati</taxon>
        <taxon>Bacillota</taxon>
        <taxon>Clostridia</taxon>
        <taxon>Lachnospirales</taxon>
        <taxon>Lachnospiraceae</taxon>
        <taxon>Lachnobacterium</taxon>
    </lineage>
</organism>
<dbReference type="PANTHER" id="PTHR35807:SF2">
    <property type="entry name" value="TRANSCRIPTIONAL ACTIVATOR DOMAIN"/>
    <property type="match status" value="1"/>
</dbReference>
<gene>
    <name evidence="2" type="ORF">SAMN02910414_00626</name>
</gene>
<dbReference type="GO" id="GO:0006355">
    <property type="term" value="P:regulation of DNA-templated transcription"/>
    <property type="evidence" value="ECO:0007669"/>
    <property type="project" value="InterPro"/>
</dbReference>
<dbReference type="InterPro" id="IPR036388">
    <property type="entry name" value="WH-like_DNA-bd_sf"/>
</dbReference>
<proteinExistence type="predicted"/>
<dbReference type="Pfam" id="PF03704">
    <property type="entry name" value="BTAD"/>
    <property type="match status" value="1"/>
</dbReference>
<name>A0A1H3GQZ5_9FIRM</name>
<dbReference type="Gene3D" id="1.10.10.10">
    <property type="entry name" value="Winged helix-like DNA-binding domain superfamily/Winged helix DNA-binding domain"/>
    <property type="match status" value="1"/>
</dbReference>
<keyword evidence="3" id="KW-1185">Reference proteome</keyword>
<dbReference type="InterPro" id="IPR016032">
    <property type="entry name" value="Sig_transdc_resp-reg_C-effctor"/>
</dbReference>
<dbReference type="EMBL" id="FNPG01000007">
    <property type="protein sequence ID" value="SDY05756.1"/>
    <property type="molecule type" value="Genomic_DNA"/>
</dbReference>
<dbReference type="InterPro" id="IPR043128">
    <property type="entry name" value="Rev_trsase/Diguanyl_cyclase"/>
</dbReference>
<keyword evidence="2" id="KW-0238">DNA-binding</keyword>
<sequence>MLKVNTLGRFQLLYKDKVIEMKEIRSAMMTKVLLYLLIYRNEELNSERLCTAIWEGTDVTNPAGALKNLIYRLRNFFRKEFEIEDVILNSCGTYKWNPQVEVELDIERFKQIVVNAKDQDKDKAILMYQEGLEIYKGDFMPAFLEMYWILTLNTYYHSLYLSTAKELAEILSKNNNMTELEKLCNKVIKIDNVEEEIYCYLLESLIEQNKISLAYEAYDKAKKLLLSELKIDKTEKLDAVYEKILSYNKNDIVNEMDEVYDDINEIDEDIEGAFVCGYQVFKEIYRLNARMNARDDDEGQVLLITLDSCYKTKNEMTEYQVKKAMVALEKILIDSLRIGDVISKYSASQYIVLLPSCSTENGIMVSNRIIENLLEKNDKNKSVSVQIDLEPVELATRADNLFEG</sequence>
<dbReference type="PANTHER" id="PTHR35807">
    <property type="entry name" value="TRANSCRIPTIONAL REGULATOR REDD-RELATED"/>
    <property type="match status" value="1"/>
</dbReference>
<dbReference type="GO" id="GO:0003677">
    <property type="term" value="F:DNA binding"/>
    <property type="evidence" value="ECO:0007669"/>
    <property type="project" value="UniProtKB-KW"/>
</dbReference>
<dbReference type="PROSITE" id="PS50887">
    <property type="entry name" value="GGDEF"/>
    <property type="match status" value="1"/>
</dbReference>
<dbReference type="SMART" id="SM01043">
    <property type="entry name" value="BTAD"/>
    <property type="match status" value="1"/>
</dbReference>
<reference evidence="2 3" key="1">
    <citation type="submission" date="2016-10" db="EMBL/GenBank/DDBJ databases">
        <authorList>
            <person name="de Groot N.N."/>
        </authorList>
    </citation>
    <scope>NUCLEOTIDE SEQUENCE [LARGE SCALE GENOMIC DNA]</scope>
    <source>
        <strain evidence="2 3">DSM 14045</strain>
    </source>
</reference>
<dbReference type="Proteomes" id="UP000183918">
    <property type="component" value="Unassembled WGS sequence"/>
</dbReference>
<evidence type="ECO:0000313" key="2">
    <source>
        <dbReference type="EMBL" id="SDY05756.1"/>
    </source>
</evidence>
<feature type="domain" description="GGDEF" evidence="1">
    <location>
        <begin position="297"/>
        <end position="404"/>
    </location>
</feature>
<dbReference type="RefSeq" id="WP_074716095.1">
    <property type="nucleotide sequence ID" value="NZ_FNPG01000007.1"/>
</dbReference>
<dbReference type="InterPro" id="IPR005158">
    <property type="entry name" value="BTAD"/>
</dbReference>
<dbReference type="InterPro" id="IPR000160">
    <property type="entry name" value="GGDEF_dom"/>
</dbReference>
<dbReference type="InterPro" id="IPR051677">
    <property type="entry name" value="AfsR-DnrI-RedD_regulator"/>
</dbReference>
<dbReference type="SUPFAM" id="SSF46894">
    <property type="entry name" value="C-terminal effector domain of the bipartite response regulators"/>
    <property type="match status" value="1"/>
</dbReference>
<dbReference type="OrthoDB" id="142950at2"/>
<dbReference type="STRING" id="1122142.SAMN02910414_00626"/>
<dbReference type="InterPro" id="IPR011990">
    <property type="entry name" value="TPR-like_helical_dom_sf"/>
</dbReference>
<dbReference type="Gene3D" id="3.30.70.270">
    <property type="match status" value="1"/>
</dbReference>
<dbReference type="AlphaFoldDB" id="A0A1H3GQZ5"/>
<dbReference type="SUPFAM" id="SSF48452">
    <property type="entry name" value="TPR-like"/>
    <property type="match status" value="1"/>
</dbReference>
<evidence type="ECO:0000313" key="3">
    <source>
        <dbReference type="Proteomes" id="UP000183918"/>
    </source>
</evidence>